<dbReference type="Gene3D" id="3.20.20.410">
    <property type="entry name" value="Protein of unknown function UPF0759"/>
    <property type="match status" value="1"/>
</dbReference>
<dbReference type="InterPro" id="IPR036520">
    <property type="entry name" value="UPF0759_sf"/>
</dbReference>
<name>A0A4Q5LV32_9BACT</name>
<organism evidence="1 2">
    <name type="scientific">Emticicia agri</name>
    <dbReference type="NCBI Taxonomy" id="2492393"/>
    <lineage>
        <taxon>Bacteria</taxon>
        <taxon>Pseudomonadati</taxon>
        <taxon>Bacteroidota</taxon>
        <taxon>Cytophagia</taxon>
        <taxon>Cytophagales</taxon>
        <taxon>Leadbetterellaceae</taxon>
        <taxon>Emticicia</taxon>
    </lineage>
</organism>
<dbReference type="PANTHER" id="PTHR30348:SF4">
    <property type="entry name" value="DUF72 DOMAIN-CONTAINING PROTEIN"/>
    <property type="match status" value="1"/>
</dbReference>
<dbReference type="Proteomes" id="UP000293162">
    <property type="component" value="Unassembled WGS sequence"/>
</dbReference>
<protein>
    <submittedName>
        <fullName evidence="1">DUF72 domain-containing protein</fullName>
    </submittedName>
</protein>
<evidence type="ECO:0000313" key="2">
    <source>
        <dbReference type="Proteomes" id="UP000293162"/>
    </source>
</evidence>
<proteinExistence type="predicted"/>
<keyword evidence="2" id="KW-1185">Reference proteome</keyword>
<accession>A0A4Q5LV32</accession>
<dbReference type="InterPro" id="IPR002763">
    <property type="entry name" value="DUF72"/>
</dbReference>
<sequence>MNHYIGCSGFSNKDWKGFFYPDNLSSKDYLTFYSENFNAVEINSTFYRKPTSKTLLNWYEQTPADFLFFIKIPQTITHINQLKNVRQEVNEFCKHMSTNLKEKLGGFLFQFPPSFVCDKENMSNVLNGLNPRFLNVVEFRHKSWWNEGIYEFLKEQGIIFCGVSIPKDVPDDVIINHPDTLYYRLHGTPILFKSEYSEEELQILAEKIIASNKNAFVFFNNTWGTAAIKNALYLQKLLRSNHYFS</sequence>
<dbReference type="RefSeq" id="WP_130023464.1">
    <property type="nucleotide sequence ID" value="NZ_SEWF01000046.1"/>
</dbReference>
<dbReference type="OrthoDB" id="9780310at2"/>
<reference evidence="1 2" key="1">
    <citation type="submission" date="2019-02" db="EMBL/GenBank/DDBJ databases">
        <title>Bacterial novel species Emticicia sp. 17J42-9 isolated from soil.</title>
        <authorList>
            <person name="Jung H.-Y."/>
        </authorList>
    </citation>
    <scope>NUCLEOTIDE SEQUENCE [LARGE SCALE GENOMIC DNA]</scope>
    <source>
        <strain evidence="1 2">17J42-9</strain>
    </source>
</reference>
<comment type="caution">
    <text evidence="1">The sequence shown here is derived from an EMBL/GenBank/DDBJ whole genome shotgun (WGS) entry which is preliminary data.</text>
</comment>
<dbReference type="PANTHER" id="PTHR30348">
    <property type="entry name" value="UNCHARACTERIZED PROTEIN YECE"/>
    <property type="match status" value="1"/>
</dbReference>
<dbReference type="Pfam" id="PF01904">
    <property type="entry name" value="DUF72"/>
    <property type="match status" value="1"/>
</dbReference>
<dbReference type="AlphaFoldDB" id="A0A4Q5LV32"/>
<gene>
    <name evidence="1" type="ORF">EWM59_22265</name>
</gene>
<evidence type="ECO:0000313" key="1">
    <source>
        <dbReference type="EMBL" id="RYU93389.1"/>
    </source>
</evidence>
<dbReference type="EMBL" id="SEWF01000046">
    <property type="protein sequence ID" value="RYU93389.1"/>
    <property type="molecule type" value="Genomic_DNA"/>
</dbReference>
<dbReference type="SUPFAM" id="SSF117396">
    <property type="entry name" value="TM1631-like"/>
    <property type="match status" value="1"/>
</dbReference>